<dbReference type="InterPro" id="IPR016181">
    <property type="entry name" value="Acyl_CoA_acyltransferase"/>
</dbReference>
<gene>
    <name evidence="2" type="ORF">M9R32_13830</name>
</gene>
<sequence>MNIVIETERLVLRYLTPEDAEFILELLNEPDWIKYIGDRGIRTVEAAKQYIVEGPMAMYKEHGIGLYLIEIKASGKPIGLCGLLHRDFLKDVDLGFALHSNYWGEGYAYEAAKATLAYGADDLGYRRIVGFTSLDNEKSANLLRKLGMKDEGTIKYASTAEDVRLFAKELQ</sequence>
<dbReference type="SUPFAM" id="SSF55729">
    <property type="entry name" value="Acyl-CoA N-acyltransferases (Nat)"/>
    <property type="match status" value="1"/>
</dbReference>
<accession>A0A9X3LIB3</accession>
<evidence type="ECO:0000313" key="2">
    <source>
        <dbReference type="EMBL" id="MCZ8538272.1"/>
    </source>
</evidence>
<dbReference type="PANTHER" id="PTHR43792">
    <property type="entry name" value="GNAT FAMILY, PUTATIVE (AFU_ORTHOLOGUE AFUA_3G00765)-RELATED-RELATED"/>
    <property type="match status" value="1"/>
</dbReference>
<dbReference type="Pfam" id="PF13302">
    <property type="entry name" value="Acetyltransf_3"/>
    <property type="match status" value="1"/>
</dbReference>
<reference evidence="2" key="1">
    <citation type="submission" date="2022-05" db="EMBL/GenBank/DDBJ databases">
        <authorList>
            <person name="Colautti A."/>
            <person name="Iacumin L."/>
        </authorList>
    </citation>
    <scope>NUCLEOTIDE SEQUENCE</scope>
    <source>
        <strain evidence="2">SK 55</strain>
    </source>
</reference>
<feature type="domain" description="N-acetyltransferase" evidence="1">
    <location>
        <begin position="10"/>
        <end position="171"/>
    </location>
</feature>
<dbReference type="Gene3D" id="3.40.630.30">
    <property type="match status" value="1"/>
</dbReference>
<evidence type="ECO:0000259" key="1">
    <source>
        <dbReference type="PROSITE" id="PS51186"/>
    </source>
</evidence>
<dbReference type="PROSITE" id="PS51186">
    <property type="entry name" value="GNAT"/>
    <property type="match status" value="1"/>
</dbReference>
<name>A0A9X3LIB3_9BACL</name>
<comment type="caution">
    <text evidence="2">The sequence shown here is derived from an EMBL/GenBank/DDBJ whole genome shotgun (WGS) entry which is preliminary data.</text>
</comment>
<dbReference type="AlphaFoldDB" id="A0A9X3LIB3"/>
<evidence type="ECO:0000313" key="3">
    <source>
        <dbReference type="Proteomes" id="UP001152173"/>
    </source>
</evidence>
<dbReference type="PANTHER" id="PTHR43792:SF1">
    <property type="entry name" value="N-ACETYLTRANSFERASE DOMAIN-CONTAINING PROTEIN"/>
    <property type="match status" value="1"/>
</dbReference>
<dbReference type="GO" id="GO:0016747">
    <property type="term" value="F:acyltransferase activity, transferring groups other than amino-acyl groups"/>
    <property type="evidence" value="ECO:0007669"/>
    <property type="project" value="InterPro"/>
</dbReference>
<dbReference type="InterPro" id="IPR051531">
    <property type="entry name" value="N-acetyltransferase"/>
</dbReference>
<organism evidence="2 3">
    <name type="scientific">Paenisporosarcina quisquiliarum</name>
    <dbReference type="NCBI Taxonomy" id="365346"/>
    <lineage>
        <taxon>Bacteria</taxon>
        <taxon>Bacillati</taxon>
        <taxon>Bacillota</taxon>
        <taxon>Bacilli</taxon>
        <taxon>Bacillales</taxon>
        <taxon>Caryophanaceae</taxon>
        <taxon>Paenisporosarcina</taxon>
    </lineage>
</organism>
<dbReference type="InterPro" id="IPR000182">
    <property type="entry name" value="GNAT_dom"/>
</dbReference>
<dbReference type="Proteomes" id="UP001152173">
    <property type="component" value="Unassembled WGS sequence"/>
</dbReference>
<protein>
    <submittedName>
        <fullName evidence="2">GNAT family N-acetyltransferase</fullName>
    </submittedName>
</protein>
<proteinExistence type="predicted"/>
<dbReference type="EMBL" id="JAMKBJ010000014">
    <property type="protein sequence ID" value="MCZ8538272.1"/>
    <property type="molecule type" value="Genomic_DNA"/>
</dbReference>
<keyword evidence="3" id="KW-1185">Reference proteome</keyword>